<feature type="region of interest" description="Disordered" evidence="2">
    <location>
        <begin position="222"/>
        <end position="261"/>
    </location>
</feature>
<evidence type="ECO:0000256" key="1">
    <source>
        <dbReference type="SAM" id="Coils"/>
    </source>
</evidence>
<sequence>MHTTRSPSSISTGVSGDALDLSLSGSQLSMSKRPSSASPGKYFSRSVSVSVASDSRGKRNTLSDASHGSSRSIKNLRRSNSTTQVNQQANISLSQEQSEDYLALFDSSSDGRKKLASLSKASSDKTTWNILDDQPRVFPQHSSSRSTGSMDSPTSLKKREPGVALAATFTANNRSNKGAVGNSVTTILHNNYSDKPLTPKSSNQKPSFNNILKATANDEVSLENGSLTKSQKNFSSSSSTSNNKSPVSAQHGSPVLSRRREVTEEEAERFIQQVNQAAVTIQRWYRRHAKRQHTSQAALKRILANKRKEWEEKTEDDSCLDQQQRKDEDRKRIREEKARLARLAAIEELQQKKAQRAAEKQRGAEVENLRQTCAVGRKKPNNSPMSPTDVKAKNTDSNLNVVTDLSELSFRAVSPASSNCRGSQCSQEILQRSVSVEDHRQGALSSRTQSKTTLNELLDNLKLLEEEPERLSEPKCYRKEKYAWIDDDGDANSLTTDNLERHGQLSHHPILPDGGALLSEAKLQSIMSFLDEMEKSEQERPRSVTSGSHREAVLSEEELTGVDQASATAAEITGSMMRIKLELEEKKRTVNMLQAALLINDKKALSERCEGVVGELKQVDQKYTKKIAQMQEQHEMVWQILGPLCEEIKKLKDLMSATEKIRREKWIDEKTKKIKEITVKGLEPEIQKLISKHKQELKKLRTLHEAELLQADDRAAQRYVRQCEELRQQLEKEKEEQCQRERELAKQRYEKQLQEEELSLQQQRRRLYKEVADEKERLAQLAARQRAELEDLRRQLEENNSLAGRALRQELDKTREDQERRHQMEMKALQERLDIEKQTWEENYKKKEEAWLLNRERELKEELRRERDKEIELAIWKLEEETSKDKEECERAADNRVKRVREKYESELRELERSERAAVEKQQELRKQQMETEGELIRLQASLRQKEQEVEEITQVRDKLANERRSLAEVIRQEFADRLVTTEEENRRLKTEVSEVRARLRLEVERITREKEEELAEVHQRVKSAILKKDETVNNLRKQHEAALKRADHLEALWEQQRKQLLEK</sequence>
<reference evidence="3" key="1">
    <citation type="submission" date="2021-04" db="EMBL/GenBank/DDBJ databases">
        <authorList>
            <consortium name="Wellcome Sanger Institute Data Sharing"/>
        </authorList>
    </citation>
    <scope>NUCLEOTIDE SEQUENCE [LARGE SCALE GENOMIC DNA]</scope>
</reference>
<evidence type="ECO:0000313" key="4">
    <source>
        <dbReference type="Proteomes" id="UP000265040"/>
    </source>
</evidence>
<feature type="region of interest" description="Disordered" evidence="2">
    <location>
        <begin position="308"/>
        <end position="331"/>
    </location>
</feature>
<reference evidence="3" key="2">
    <citation type="submission" date="2025-08" db="UniProtKB">
        <authorList>
            <consortium name="Ensembl"/>
        </authorList>
    </citation>
    <scope>IDENTIFICATION</scope>
</reference>
<feature type="region of interest" description="Disordered" evidence="2">
    <location>
        <begin position="25"/>
        <end position="44"/>
    </location>
</feature>
<keyword evidence="1" id="KW-0175">Coiled coil</keyword>
<feature type="compositionally biased region" description="Polar residues" evidence="2">
    <location>
        <begin position="60"/>
        <end position="93"/>
    </location>
</feature>
<feature type="compositionally biased region" description="Low complexity" evidence="2">
    <location>
        <begin position="226"/>
        <end position="245"/>
    </location>
</feature>
<dbReference type="Proteomes" id="UP000265040">
    <property type="component" value="Chromosome 19"/>
</dbReference>
<gene>
    <name evidence="3" type="primary">CEP131</name>
</gene>
<dbReference type="InterPro" id="IPR030465">
    <property type="entry name" value="CEP131"/>
</dbReference>
<feature type="coiled-coil region" evidence="1">
    <location>
        <begin position="709"/>
        <end position="1053"/>
    </location>
</feature>
<organism evidence="3 4">
    <name type="scientific">Anabas testudineus</name>
    <name type="common">Climbing perch</name>
    <name type="synonym">Anthias testudineus</name>
    <dbReference type="NCBI Taxonomy" id="64144"/>
    <lineage>
        <taxon>Eukaryota</taxon>
        <taxon>Metazoa</taxon>
        <taxon>Chordata</taxon>
        <taxon>Craniata</taxon>
        <taxon>Vertebrata</taxon>
        <taxon>Euteleostomi</taxon>
        <taxon>Actinopterygii</taxon>
        <taxon>Neopterygii</taxon>
        <taxon>Teleostei</taxon>
        <taxon>Neoteleostei</taxon>
        <taxon>Acanthomorphata</taxon>
        <taxon>Anabantaria</taxon>
        <taxon>Anabantiformes</taxon>
        <taxon>Anabantoidei</taxon>
        <taxon>Anabantidae</taxon>
        <taxon>Anabas</taxon>
    </lineage>
</organism>
<evidence type="ECO:0000256" key="2">
    <source>
        <dbReference type="SAM" id="MobiDB-lite"/>
    </source>
</evidence>
<feature type="compositionally biased region" description="Basic and acidic residues" evidence="2">
    <location>
        <begin position="534"/>
        <end position="553"/>
    </location>
</feature>
<evidence type="ECO:0008006" key="5">
    <source>
        <dbReference type="Google" id="ProtNLM"/>
    </source>
</evidence>
<keyword evidence="4" id="KW-1185">Reference proteome</keyword>
<name>A0A7N6BG29_ANATE</name>
<feature type="region of interest" description="Disordered" evidence="2">
    <location>
        <begin position="49"/>
        <end position="93"/>
    </location>
</feature>
<dbReference type="Ensembl" id="ENSATET00000066512.2">
    <property type="protein sequence ID" value="ENSATEP00000060610.1"/>
    <property type="gene ID" value="ENSATEG00000010629.3"/>
</dbReference>
<dbReference type="GO" id="GO:0035735">
    <property type="term" value="P:intraciliary transport involved in cilium assembly"/>
    <property type="evidence" value="ECO:0007669"/>
    <property type="project" value="InterPro"/>
</dbReference>
<dbReference type="GO" id="GO:0010824">
    <property type="term" value="P:regulation of centrosome duplication"/>
    <property type="evidence" value="ECO:0007669"/>
    <property type="project" value="TreeGrafter"/>
</dbReference>
<feature type="region of interest" description="Disordered" evidence="2">
    <location>
        <begin position="534"/>
        <end position="565"/>
    </location>
</feature>
<accession>A0A7N6BG29</accession>
<dbReference type="GO" id="GO:0005929">
    <property type="term" value="C:cilium"/>
    <property type="evidence" value="ECO:0007669"/>
    <property type="project" value="GOC"/>
</dbReference>
<dbReference type="PANTHER" id="PTHR31540">
    <property type="entry name" value="CENTROSOMAL PROTEIN OF 131 KDA"/>
    <property type="match status" value="1"/>
</dbReference>
<protein>
    <recommendedName>
        <fullName evidence="5">Centrosomal protein 131</fullName>
    </recommendedName>
</protein>
<proteinExistence type="predicted"/>
<dbReference type="PANTHER" id="PTHR31540:SF1">
    <property type="entry name" value="CENTROSOMAL PROTEIN OF 131 KDA"/>
    <property type="match status" value="1"/>
</dbReference>
<dbReference type="GO" id="GO:0034451">
    <property type="term" value="C:centriolar satellite"/>
    <property type="evidence" value="ECO:0007669"/>
    <property type="project" value="TreeGrafter"/>
</dbReference>
<evidence type="ECO:0000313" key="3">
    <source>
        <dbReference type="Ensembl" id="ENSATEP00000060610.1"/>
    </source>
</evidence>
<feature type="region of interest" description="Disordered" evidence="2">
    <location>
        <begin position="130"/>
        <end position="157"/>
    </location>
</feature>
<feature type="compositionally biased region" description="Polar residues" evidence="2">
    <location>
        <begin position="140"/>
        <end position="155"/>
    </location>
</feature>
<dbReference type="AlphaFoldDB" id="A0A7N6BG29"/>
<dbReference type="GeneTree" id="ENSGT00390000001758"/>
<reference evidence="3" key="3">
    <citation type="submission" date="2025-09" db="UniProtKB">
        <authorList>
            <consortium name="Ensembl"/>
        </authorList>
    </citation>
    <scope>IDENTIFICATION</scope>
</reference>